<comment type="subcellular location">
    <subcellularLocation>
        <location evidence="2">Chromosome</location>
        <location evidence="2">Telomere</location>
    </subcellularLocation>
    <subcellularLocation>
        <location evidence="1">Nucleus</location>
    </subcellularLocation>
</comment>
<proteinExistence type="inferred from homology"/>
<organism evidence="9 10">
    <name type="scientific">Rhizoclosmatium globosum</name>
    <dbReference type="NCBI Taxonomy" id="329046"/>
    <lineage>
        <taxon>Eukaryota</taxon>
        <taxon>Fungi</taxon>
        <taxon>Fungi incertae sedis</taxon>
        <taxon>Chytridiomycota</taxon>
        <taxon>Chytridiomycota incertae sedis</taxon>
        <taxon>Chytridiomycetes</taxon>
        <taxon>Chytridiales</taxon>
        <taxon>Chytriomycetaceae</taxon>
        <taxon>Rhizoclosmatium</taxon>
    </lineage>
</organism>
<dbReference type="Proteomes" id="UP000193642">
    <property type="component" value="Unassembled WGS sequence"/>
</dbReference>
<name>A0A1Y2CSS0_9FUNG</name>
<keyword evidence="8" id="KW-0539">Nucleus</keyword>
<dbReference type="GO" id="GO:0003697">
    <property type="term" value="F:single-stranded DNA binding"/>
    <property type="evidence" value="ECO:0007669"/>
    <property type="project" value="InterPro"/>
</dbReference>
<keyword evidence="6" id="KW-0779">Telomere</keyword>
<dbReference type="PANTHER" id="PTHR14865">
    <property type="entry name" value="CST COMPLEX SUBUNIT CTC1"/>
    <property type="match status" value="1"/>
</dbReference>
<sequence>MTAHLLFEQKTSTALPFSNRITKIFEDLLVNRVYIFQDLEPKQIKFTSKLPDPSDPKSNIMRLLAFIPNESKLYPLDESAASQFMQLIKNKIISYTGTITKILELEIGKYQLDNKHDLYLSYHPLPLQTEQLLIPGTKITLHNVHTILYTPINLPHSLPNRAVFVACFNTTVEITHLPPIPTESQRPTTSIETQPSYSIELAPITPSLHRSRAAIKQKWQGLNISDLLLLDDIYSTLLSYDPSTSHDFASSCFQLSKRFYRGVKAGDPRLSAVLAHDTECTVAELRYLQPFLVSLDMILGQEDNNDSEPGIVQEYIINLSNEDVSEKPGGREYAFRVFSQEELGMDGCFLMGKIEWEDGGLKFTDSSGSSPVLIVLLDSPNETEWKISAEILGTCVIILDFEVVVEVLGVCYTGEQGSAQPLLKVYLRCFKKDLLFRQWFLESMDVNCGEAVTQIAEGRMNAIRLKLYSSRLKKRLACLELLVVLLPKTGQFKSTKLLRTAHAYWPVLQRGGRQIHIFEDQDGGRNASLYCQLTSESEITTVNIQSAPAVEQNGTFDFGHQNPILYLDFSPLPDPQTVQSLLRTIVSKSFTAKATWDMHERLPAHTLFQVHNIGLGRYDRVLVLKLTDPRHANGFHNPADSTLQYTLTRTLYGESVCDTWIEILAPSGPQNTVDSTVKMSIAQHFADTMHTLPRIHLLNVYSIPPTLKTSPFTILFTVNHIEQVLLWCECSGCGVKLTSSEIKCTCRRSDSPSLKVQASAKLFIDDGSCEAMLLLESFESVVGLFPATQRKLEDAVLGCRVLREESWVKADTVIESYDNDDVGGIETAKRILFDAIASVSLATDYIACCRQVSSHGRLDDDEEYDLENINLTDLYSRIGMKDLTRRQLKVAEGAMITVWSPPRIVLHGYYVEKANPLVEGMRF</sequence>
<keyword evidence="5" id="KW-0158">Chromosome</keyword>
<dbReference type="GO" id="GO:0042162">
    <property type="term" value="F:telomeric DNA binding"/>
    <property type="evidence" value="ECO:0007669"/>
    <property type="project" value="TreeGrafter"/>
</dbReference>
<protein>
    <recommendedName>
        <fullName evidence="4">CST complex subunit CTC1</fullName>
    </recommendedName>
</protein>
<keyword evidence="7" id="KW-0238">DNA-binding</keyword>
<dbReference type="PANTHER" id="PTHR14865:SF2">
    <property type="entry name" value="CST COMPLEX SUBUNIT CTC1"/>
    <property type="match status" value="1"/>
</dbReference>
<evidence type="ECO:0000256" key="8">
    <source>
        <dbReference type="ARBA" id="ARBA00023242"/>
    </source>
</evidence>
<evidence type="ECO:0000256" key="7">
    <source>
        <dbReference type="ARBA" id="ARBA00023125"/>
    </source>
</evidence>
<dbReference type="InterPro" id="IPR029156">
    <property type="entry name" value="CTC1"/>
</dbReference>
<gene>
    <name evidence="9" type="ORF">BCR33DRAFT_713628</name>
</gene>
<comment type="similarity">
    <text evidence="3">Belongs to the CTC1 family.</text>
</comment>
<reference evidence="9 10" key="1">
    <citation type="submission" date="2016-07" db="EMBL/GenBank/DDBJ databases">
        <title>Pervasive Adenine N6-methylation of Active Genes in Fungi.</title>
        <authorList>
            <consortium name="DOE Joint Genome Institute"/>
            <person name="Mondo S.J."/>
            <person name="Dannebaum R.O."/>
            <person name="Kuo R.C."/>
            <person name="Labutti K."/>
            <person name="Haridas S."/>
            <person name="Kuo A."/>
            <person name="Salamov A."/>
            <person name="Ahrendt S.R."/>
            <person name="Lipzen A."/>
            <person name="Sullivan W."/>
            <person name="Andreopoulos W.B."/>
            <person name="Clum A."/>
            <person name="Lindquist E."/>
            <person name="Daum C."/>
            <person name="Ramamoorthy G.K."/>
            <person name="Gryganskyi A."/>
            <person name="Culley D."/>
            <person name="Magnuson J.K."/>
            <person name="James T.Y."/>
            <person name="O'Malley M.A."/>
            <person name="Stajich J.E."/>
            <person name="Spatafora J.W."/>
            <person name="Visel A."/>
            <person name="Grigoriev I.V."/>
        </authorList>
    </citation>
    <scope>NUCLEOTIDE SEQUENCE [LARGE SCALE GENOMIC DNA]</scope>
    <source>
        <strain evidence="9 10">JEL800</strain>
    </source>
</reference>
<keyword evidence="10" id="KW-1185">Reference proteome</keyword>
<evidence type="ECO:0000313" key="9">
    <source>
        <dbReference type="EMBL" id="ORY50051.1"/>
    </source>
</evidence>
<dbReference type="OrthoDB" id="2114908at2759"/>
<dbReference type="Pfam" id="PF15489">
    <property type="entry name" value="CTC1"/>
    <property type="match status" value="1"/>
</dbReference>
<dbReference type="STRING" id="329046.A0A1Y2CSS0"/>
<dbReference type="AlphaFoldDB" id="A0A1Y2CSS0"/>
<evidence type="ECO:0000256" key="5">
    <source>
        <dbReference type="ARBA" id="ARBA00022454"/>
    </source>
</evidence>
<dbReference type="GO" id="GO:0045740">
    <property type="term" value="P:positive regulation of DNA replication"/>
    <property type="evidence" value="ECO:0007669"/>
    <property type="project" value="TreeGrafter"/>
</dbReference>
<evidence type="ECO:0000256" key="4">
    <source>
        <dbReference type="ARBA" id="ARBA00016175"/>
    </source>
</evidence>
<dbReference type="EMBL" id="MCGO01000008">
    <property type="protein sequence ID" value="ORY50051.1"/>
    <property type="molecule type" value="Genomic_DNA"/>
</dbReference>
<evidence type="ECO:0000313" key="10">
    <source>
        <dbReference type="Proteomes" id="UP000193642"/>
    </source>
</evidence>
<evidence type="ECO:0000256" key="6">
    <source>
        <dbReference type="ARBA" id="ARBA00022895"/>
    </source>
</evidence>
<evidence type="ECO:0000256" key="1">
    <source>
        <dbReference type="ARBA" id="ARBA00004123"/>
    </source>
</evidence>
<accession>A0A1Y2CSS0</accession>
<evidence type="ECO:0000256" key="2">
    <source>
        <dbReference type="ARBA" id="ARBA00004574"/>
    </source>
</evidence>
<dbReference type="GO" id="GO:0010833">
    <property type="term" value="P:telomere maintenance via telomere lengthening"/>
    <property type="evidence" value="ECO:0007669"/>
    <property type="project" value="TreeGrafter"/>
</dbReference>
<dbReference type="GO" id="GO:1990879">
    <property type="term" value="C:CST complex"/>
    <property type="evidence" value="ECO:0007669"/>
    <property type="project" value="TreeGrafter"/>
</dbReference>
<dbReference type="InterPro" id="IPR042617">
    <property type="entry name" value="CTC1-like"/>
</dbReference>
<evidence type="ECO:0000256" key="3">
    <source>
        <dbReference type="ARBA" id="ARBA00006332"/>
    </source>
</evidence>
<comment type="caution">
    <text evidence="9">The sequence shown here is derived from an EMBL/GenBank/DDBJ whole genome shotgun (WGS) entry which is preliminary data.</text>
</comment>